<sequence length="145" mass="15849">MMHNSKILVQSSRRLLTCVEAQGLHYGPSQNGIIRDASKKVQEVAEKAADATSTAGQKVKETVQSGYETVSFGWAKQAGTSATEAVKGTFQSGYDKMGEKGENAREAAEQKLHEGKRVVKQKAEDAKDYVSEKMEEGAEAMKHRK</sequence>
<organism evidence="2 3">
    <name type="scientific">Ancylostoma caninum</name>
    <name type="common">Dog hookworm</name>
    <dbReference type="NCBI Taxonomy" id="29170"/>
    <lineage>
        <taxon>Eukaryota</taxon>
        <taxon>Metazoa</taxon>
        <taxon>Ecdysozoa</taxon>
        <taxon>Nematoda</taxon>
        <taxon>Chromadorea</taxon>
        <taxon>Rhabditida</taxon>
        <taxon>Rhabditina</taxon>
        <taxon>Rhabditomorpha</taxon>
        <taxon>Strongyloidea</taxon>
        <taxon>Ancylostomatidae</taxon>
        <taxon>Ancylostomatinae</taxon>
        <taxon>Ancylostoma</taxon>
    </lineage>
</organism>
<name>A0A368FZS6_ANCCA</name>
<keyword evidence="3" id="KW-1185">Reference proteome</keyword>
<feature type="region of interest" description="Disordered" evidence="1">
    <location>
        <begin position="94"/>
        <end position="145"/>
    </location>
</feature>
<evidence type="ECO:0000313" key="3">
    <source>
        <dbReference type="Proteomes" id="UP000252519"/>
    </source>
</evidence>
<gene>
    <name evidence="2" type="ORF">ANCCAN_16398</name>
</gene>
<dbReference type="OrthoDB" id="5840047at2759"/>
<reference evidence="2 3" key="1">
    <citation type="submission" date="2014-10" db="EMBL/GenBank/DDBJ databases">
        <title>Draft genome of the hookworm Ancylostoma caninum.</title>
        <authorList>
            <person name="Mitreva M."/>
        </authorList>
    </citation>
    <scope>NUCLEOTIDE SEQUENCE [LARGE SCALE GENOMIC DNA]</scope>
    <source>
        <strain evidence="2 3">Baltimore</strain>
    </source>
</reference>
<protein>
    <recommendedName>
        <fullName evidence="4">Late embryogeneis abundant protein</fullName>
    </recommendedName>
</protein>
<accession>A0A368FZS6</accession>
<dbReference type="Gene3D" id="6.10.140.1430">
    <property type="match status" value="1"/>
</dbReference>
<comment type="caution">
    <text evidence="2">The sequence shown here is derived from an EMBL/GenBank/DDBJ whole genome shotgun (WGS) entry which is preliminary data.</text>
</comment>
<evidence type="ECO:0008006" key="4">
    <source>
        <dbReference type="Google" id="ProtNLM"/>
    </source>
</evidence>
<proteinExistence type="predicted"/>
<dbReference type="Proteomes" id="UP000252519">
    <property type="component" value="Unassembled WGS sequence"/>
</dbReference>
<dbReference type="AlphaFoldDB" id="A0A368FZS6"/>
<evidence type="ECO:0000256" key="1">
    <source>
        <dbReference type="SAM" id="MobiDB-lite"/>
    </source>
</evidence>
<feature type="compositionally biased region" description="Basic and acidic residues" evidence="1">
    <location>
        <begin position="96"/>
        <end position="145"/>
    </location>
</feature>
<evidence type="ECO:0000313" key="2">
    <source>
        <dbReference type="EMBL" id="RCN37696.1"/>
    </source>
</evidence>
<dbReference type="EMBL" id="JOJR01000449">
    <property type="protein sequence ID" value="RCN37696.1"/>
    <property type="molecule type" value="Genomic_DNA"/>
</dbReference>